<dbReference type="PRINTS" id="PR00038">
    <property type="entry name" value="HTHLUXR"/>
</dbReference>
<dbReference type="GO" id="GO:0000160">
    <property type="term" value="P:phosphorelay signal transduction system"/>
    <property type="evidence" value="ECO:0007669"/>
    <property type="project" value="InterPro"/>
</dbReference>
<dbReference type="EMBL" id="LOCK01000014">
    <property type="protein sequence ID" value="KTE92476.1"/>
    <property type="molecule type" value="Genomic_DNA"/>
</dbReference>
<dbReference type="PROSITE" id="PS50043">
    <property type="entry name" value="HTH_LUXR_2"/>
    <property type="match status" value="1"/>
</dbReference>
<comment type="function">
    <text evidence="6">May play the central regulatory role in sporulation. It may be an element of the effector pathway responsible for the activation of sporulation genes in response to nutritional stress. Spo0A may act in concert with spo0H (a sigma factor) to control the expression of some genes that are critical to the sporulation process.</text>
</comment>
<dbReference type="InterPro" id="IPR011006">
    <property type="entry name" value="CheY-like_superfamily"/>
</dbReference>
<dbReference type="SMART" id="SM00421">
    <property type="entry name" value="HTH_LUXR"/>
    <property type="match status" value="1"/>
</dbReference>
<evidence type="ECO:0000313" key="10">
    <source>
        <dbReference type="EMBL" id="KTE92476.1"/>
    </source>
</evidence>
<name>A0A0W1JL56_DESHA</name>
<accession>A0A0W1JL56</accession>
<evidence type="ECO:0000256" key="7">
    <source>
        <dbReference type="PROSITE-ProRule" id="PRU00169"/>
    </source>
</evidence>
<dbReference type="CDD" id="cd06170">
    <property type="entry name" value="LuxR_C_like"/>
    <property type="match status" value="1"/>
</dbReference>
<evidence type="ECO:0000256" key="5">
    <source>
        <dbReference type="ARBA" id="ARBA00023163"/>
    </source>
</evidence>
<evidence type="ECO:0000256" key="6">
    <source>
        <dbReference type="ARBA" id="ARBA00024867"/>
    </source>
</evidence>
<feature type="modified residue" description="4-aspartylphosphate" evidence="7">
    <location>
        <position position="56"/>
    </location>
</feature>
<keyword evidence="2 7" id="KW-0597">Phosphoprotein</keyword>
<organism evidence="10 11">
    <name type="scientific">Desulfitobacterium hafniense</name>
    <name type="common">Desulfitobacterium frappieri</name>
    <dbReference type="NCBI Taxonomy" id="49338"/>
    <lineage>
        <taxon>Bacteria</taxon>
        <taxon>Bacillati</taxon>
        <taxon>Bacillota</taxon>
        <taxon>Clostridia</taxon>
        <taxon>Eubacteriales</taxon>
        <taxon>Desulfitobacteriaceae</taxon>
        <taxon>Desulfitobacterium</taxon>
    </lineage>
</organism>
<dbReference type="Proteomes" id="UP000054623">
    <property type="component" value="Unassembled WGS sequence"/>
</dbReference>
<sequence>MKKIKIFLVDDHTIFRQGIRLLLNLQSDFEVIGEADNGNQAVLMVQQLDPDVVLMDIAMKGMDGLTATKEILAMSPKTKVILLTQHENKEYILPALKIGAAGYVLKRAAADEVVNAIRATYQGRSFLDPEIADIVINAYRHGSDDSYENLTEREREILILLAKGHTNNEIAPILNISSKTVDYHRSNLMKKLSLHNKVELTKYALKKGLIQS</sequence>
<dbReference type="Gene3D" id="3.40.50.2300">
    <property type="match status" value="1"/>
</dbReference>
<dbReference type="SUPFAM" id="SSF52172">
    <property type="entry name" value="CheY-like"/>
    <property type="match status" value="1"/>
</dbReference>
<dbReference type="InterPro" id="IPR039420">
    <property type="entry name" value="WalR-like"/>
</dbReference>
<evidence type="ECO:0000256" key="4">
    <source>
        <dbReference type="ARBA" id="ARBA00023125"/>
    </source>
</evidence>
<dbReference type="PANTHER" id="PTHR43214">
    <property type="entry name" value="TWO-COMPONENT RESPONSE REGULATOR"/>
    <property type="match status" value="1"/>
</dbReference>
<proteinExistence type="predicted"/>
<dbReference type="AlphaFoldDB" id="A0A0W1JL56"/>
<dbReference type="InterPro" id="IPR058245">
    <property type="entry name" value="NreC/VraR/RcsB-like_REC"/>
</dbReference>
<feature type="domain" description="HTH luxR-type" evidence="8">
    <location>
        <begin position="143"/>
        <end position="208"/>
    </location>
</feature>
<evidence type="ECO:0000256" key="3">
    <source>
        <dbReference type="ARBA" id="ARBA00023015"/>
    </source>
</evidence>
<dbReference type="SUPFAM" id="SSF46894">
    <property type="entry name" value="C-terminal effector domain of the bipartite response regulators"/>
    <property type="match status" value="1"/>
</dbReference>
<gene>
    <name evidence="10" type="ORF">AT727_19180</name>
</gene>
<dbReference type="InterPro" id="IPR001789">
    <property type="entry name" value="Sig_transdc_resp-reg_receiver"/>
</dbReference>
<protein>
    <recommendedName>
        <fullName evidence="1">Stage 0 sporulation protein A homolog</fullName>
    </recommendedName>
</protein>
<dbReference type="Pfam" id="PF00196">
    <property type="entry name" value="GerE"/>
    <property type="match status" value="1"/>
</dbReference>
<dbReference type="RefSeq" id="WP_058490961.1">
    <property type="nucleotide sequence ID" value="NZ_LOCK01000014.1"/>
</dbReference>
<dbReference type="PROSITE" id="PS00622">
    <property type="entry name" value="HTH_LUXR_1"/>
    <property type="match status" value="1"/>
</dbReference>
<reference evidence="10 11" key="1">
    <citation type="submission" date="2015-12" db="EMBL/GenBank/DDBJ databases">
        <title>Draft Genome Sequence of Desulfitobacterium hafniense Strain DH, a Sulfate-reducing Bacterium Isolated from Paddy Soils.</title>
        <authorList>
            <person name="Bao P."/>
            <person name="Zhang X."/>
            <person name="Li G."/>
        </authorList>
    </citation>
    <scope>NUCLEOTIDE SEQUENCE [LARGE SCALE GENOMIC DNA]</scope>
    <source>
        <strain evidence="10 11">DH</strain>
    </source>
</reference>
<keyword evidence="4" id="KW-0238">DNA-binding</keyword>
<dbReference type="Pfam" id="PF00072">
    <property type="entry name" value="Response_reg"/>
    <property type="match status" value="1"/>
</dbReference>
<keyword evidence="5" id="KW-0804">Transcription</keyword>
<dbReference type="SMART" id="SM00448">
    <property type="entry name" value="REC"/>
    <property type="match status" value="1"/>
</dbReference>
<evidence type="ECO:0000259" key="9">
    <source>
        <dbReference type="PROSITE" id="PS50110"/>
    </source>
</evidence>
<evidence type="ECO:0000256" key="1">
    <source>
        <dbReference type="ARBA" id="ARBA00018672"/>
    </source>
</evidence>
<feature type="domain" description="Response regulatory" evidence="9">
    <location>
        <begin position="5"/>
        <end position="121"/>
    </location>
</feature>
<dbReference type="PROSITE" id="PS50110">
    <property type="entry name" value="RESPONSE_REGULATORY"/>
    <property type="match status" value="1"/>
</dbReference>
<dbReference type="InterPro" id="IPR000792">
    <property type="entry name" value="Tscrpt_reg_LuxR_C"/>
</dbReference>
<dbReference type="OrthoDB" id="9779069at2"/>
<dbReference type="GO" id="GO:0003677">
    <property type="term" value="F:DNA binding"/>
    <property type="evidence" value="ECO:0007669"/>
    <property type="project" value="UniProtKB-KW"/>
</dbReference>
<keyword evidence="3" id="KW-0805">Transcription regulation</keyword>
<dbReference type="CDD" id="cd17535">
    <property type="entry name" value="REC_NarL-like"/>
    <property type="match status" value="1"/>
</dbReference>
<evidence type="ECO:0000259" key="8">
    <source>
        <dbReference type="PROSITE" id="PS50043"/>
    </source>
</evidence>
<evidence type="ECO:0000313" key="11">
    <source>
        <dbReference type="Proteomes" id="UP000054623"/>
    </source>
</evidence>
<comment type="caution">
    <text evidence="10">The sequence shown here is derived from an EMBL/GenBank/DDBJ whole genome shotgun (WGS) entry which is preliminary data.</text>
</comment>
<dbReference type="InterPro" id="IPR016032">
    <property type="entry name" value="Sig_transdc_resp-reg_C-effctor"/>
</dbReference>
<evidence type="ECO:0000256" key="2">
    <source>
        <dbReference type="ARBA" id="ARBA00022553"/>
    </source>
</evidence>
<dbReference type="PANTHER" id="PTHR43214:SF41">
    <property type="entry name" value="NITRATE_NITRITE RESPONSE REGULATOR PROTEIN NARP"/>
    <property type="match status" value="1"/>
</dbReference>
<dbReference type="GO" id="GO:0006355">
    <property type="term" value="P:regulation of DNA-templated transcription"/>
    <property type="evidence" value="ECO:0007669"/>
    <property type="project" value="InterPro"/>
</dbReference>